<evidence type="ECO:0000313" key="2">
    <source>
        <dbReference type="EMBL" id="SPC06474.1"/>
    </source>
</evidence>
<gene>
    <name evidence="3" type="ORF">CO2235_150199</name>
    <name evidence="2" type="ORF">CO2235_U590050</name>
</gene>
<dbReference type="EMBL" id="OGUS01000064">
    <property type="protein sequence ID" value="SPC06474.1"/>
    <property type="molecule type" value="Genomic_DNA"/>
</dbReference>
<dbReference type="EMBL" id="OGUS01000115">
    <property type="protein sequence ID" value="SPC12544.1"/>
    <property type="molecule type" value="Genomic_DNA"/>
</dbReference>
<dbReference type="Proteomes" id="UP000256862">
    <property type="component" value="Chromosome CO2235"/>
</dbReference>
<protein>
    <submittedName>
        <fullName evidence="3">Uncharacterized protein</fullName>
    </submittedName>
</protein>
<evidence type="ECO:0000313" key="4">
    <source>
        <dbReference type="Proteomes" id="UP000256862"/>
    </source>
</evidence>
<reference evidence="3" key="1">
    <citation type="submission" date="2018-01" db="EMBL/GenBank/DDBJ databases">
        <authorList>
            <person name="Clerissi C."/>
        </authorList>
    </citation>
    <scope>NUCLEOTIDE SEQUENCE</scope>
    <source>
        <strain evidence="3">Cupriavidus oxalaticus LMG 2235</strain>
    </source>
</reference>
<comment type="caution">
    <text evidence="3">The sequence shown here is derived from an EMBL/GenBank/DDBJ whole genome shotgun (WGS) entry which is preliminary data.</text>
</comment>
<organism evidence="3">
    <name type="scientific">Cupriavidus oxalaticus</name>
    <dbReference type="NCBI Taxonomy" id="96344"/>
    <lineage>
        <taxon>Bacteria</taxon>
        <taxon>Pseudomonadati</taxon>
        <taxon>Pseudomonadota</taxon>
        <taxon>Betaproteobacteria</taxon>
        <taxon>Burkholderiales</taxon>
        <taxon>Burkholderiaceae</taxon>
        <taxon>Cupriavidus</taxon>
    </lineage>
</organism>
<name>A0A375FZL5_9BURK</name>
<evidence type="ECO:0000313" key="3">
    <source>
        <dbReference type="EMBL" id="SPC12544.1"/>
    </source>
</evidence>
<reference evidence="4" key="2">
    <citation type="submission" date="2018-01" db="EMBL/GenBank/DDBJ databases">
        <authorList>
            <person name="Gaut B.S."/>
            <person name="Morton B.R."/>
            <person name="Clegg M.T."/>
            <person name="Duvall M.R."/>
        </authorList>
    </citation>
    <scope>NUCLEOTIDE SEQUENCE [LARGE SCALE GENOMIC DNA]</scope>
</reference>
<dbReference type="AlphaFoldDB" id="A0A375FZL5"/>
<accession>A0A375FZL5</accession>
<evidence type="ECO:0000256" key="1">
    <source>
        <dbReference type="SAM" id="MobiDB-lite"/>
    </source>
</evidence>
<feature type="region of interest" description="Disordered" evidence="1">
    <location>
        <begin position="8"/>
        <end position="29"/>
    </location>
</feature>
<proteinExistence type="predicted"/>
<sequence>MIWIHLGKIGKDENATGPAKQRRPAPRPRAVNQLFTGVLPALQGHCGPQEHALRSAVFWQPQAQLAPGQAVHWQGDWVVGYMAMLLSVGNESPVCRPGLRAA</sequence>